<dbReference type="PANTHER" id="PTHR10694">
    <property type="entry name" value="LYSINE-SPECIFIC DEMETHYLASE"/>
    <property type="match status" value="1"/>
</dbReference>
<dbReference type="FunFam" id="3.30.160.360:FF:000005">
    <property type="entry name" value="Putative lysine-specific demethylase JMJ16"/>
    <property type="match status" value="1"/>
</dbReference>
<dbReference type="GO" id="GO:0005634">
    <property type="term" value="C:nucleus"/>
    <property type="evidence" value="ECO:0007669"/>
    <property type="project" value="UniProtKB-SubCell"/>
</dbReference>
<keyword evidence="10" id="KW-0539">Nucleus</keyword>
<dbReference type="GO" id="GO:0046872">
    <property type="term" value="F:metal ion binding"/>
    <property type="evidence" value="ECO:0007669"/>
    <property type="project" value="UniProtKB-KW"/>
</dbReference>
<dbReference type="SMART" id="SM00545">
    <property type="entry name" value="JmjN"/>
    <property type="match status" value="1"/>
</dbReference>
<keyword evidence="4" id="KW-0156">Chromatin regulator</keyword>
<dbReference type="SMART" id="SM00541">
    <property type="entry name" value="FYRN"/>
    <property type="match status" value="1"/>
</dbReference>
<reference evidence="14" key="1">
    <citation type="submission" date="2015-06" db="UniProtKB">
        <authorList>
            <consortium name="EnsemblPlants"/>
        </authorList>
    </citation>
    <scope>IDENTIFICATION</scope>
</reference>
<name>R7W5T9_AEGTA</name>
<dbReference type="SMART" id="SM00558">
    <property type="entry name" value="JmjC"/>
    <property type="match status" value="1"/>
</dbReference>
<dbReference type="InterPro" id="IPR003889">
    <property type="entry name" value="FYrich_C"/>
</dbReference>
<keyword evidence="7" id="KW-0408">Iron</keyword>
<evidence type="ECO:0000313" key="14">
    <source>
        <dbReference type="EnsemblPlants" id="EMT12960"/>
    </source>
</evidence>
<dbReference type="Pfam" id="PF05965">
    <property type="entry name" value="FYRC"/>
    <property type="match status" value="1"/>
</dbReference>
<dbReference type="InterPro" id="IPR003349">
    <property type="entry name" value="JmjN"/>
</dbReference>
<dbReference type="Pfam" id="PF02373">
    <property type="entry name" value="JmjC"/>
    <property type="match status" value="2"/>
</dbReference>
<evidence type="ECO:0000256" key="9">
    <source>
        <dbReference type="ARBA" id="ARBA00023163"/>
    </source>
</evidence>
<keyword evidence="6" id="KW-0560">Oxidoreductase</keyword>
<accession>R7W5T9</accession>
<keyword evidence="5" id="KW-0223">Dioxygenase</keyword>
<dbReference type="Pfam" id="PF05964">
    <property type="entry name" value="FYRN"/>
    <property type="match status" value="1"/>
</dbReference>
<feature type="domain" description="JmjN" evidence="12">
    <location>
        <begin position="58"/>
        <end position="99"/>
    </location>
</feature>
<evidence type="ECO:0000256" key="2">
    <source>
        <dbReference type="ARBA" id="ARBA00004123"/>
    </source>
</evidence>
<feature type="domain" description="JmjC" evidence="13">
    <location>
        <begin position="267"/>
        <end position="519"/>
    </location>
</feature>
<feature type="region of interest" description="Disordered" evidence="11">
    <location>
        <begin position="121"/>
        <end position="147"/>
    </location>
</feature>
<evidence type="ECO:0000256" key="1">
    <source>
        <dbReference type="ARBA" id="ARBA00001954"/>
    </source>
</evidence>
<comment type="subcellular location">
    <subcellularLocation>
        <location evidence="2">Nucleus</location>
    </subcellularLocation>
</comment>
<sequence>MPCFTTKLSSLGFPRRSRRRRGVYGYFVNFKMICRLSLSETYGKWHPDESNRPEIDDAPVFTPTEEEFKDAIGYIASIRPQVEKYGICRIVPPSSWRPPCPLKEKSFWKCTEFNTRVQQVDKLQNREPKKKETQPRVQKKRKRRKKLRFGMSQKLRSAESADQDEKFGFQSGSDFTLEEFQKYADMFKEQYFGMKGSDEISLFEIKQHKEMWRPSVEEIEGEYWRIVVCPDDEVEVDYGADLDTAIFSSGFPKSYLSDANKQDPYGLSCWNLNNLRRQPRSVLSFETEDISGVVVPWLYVGMCFSSFCWHVEDHFLYSLNYMHFGEQKVWYGVPGENAVKLEDAMRRNLPRLFEEQPDLLHELEQLATARVSINLLEKGGSSKAPNKNDDEIDSTAAAAALAAPFAYREECRAAPKFHKLEFPNYRGEGSLLPCLNCVERFFKGHQTEDKEKVTQLSPSVLKSEGIPVYRVVQNPGEFVLTLPRAYHSGFNCGFNCAEAVNVAPVDWLPHGQCAVELYRDQRRKTSISHDKLLLKTVQTALRQVWANLHNCKSGQKEYIWLDTCGKNGMLTNAFKTRIKMEGAAREANARLQCKKMDQDYDSTDRECFSCFYDLHLSAVSCQCSPNRFACLNHANLLCSCEMDRKFVLHRYSMEELNALVAALEGDPAAVYQWKEYDVGLVCQSASTQQKMDFSKSAKLSGSIIDVNIDCGFDGCEDLDKSAGYPQEKEVQNRCVNLNIEGPSSSPRIKEELVCSSSTSNTTGFSSSTFSALGKIDKDKMAMELGSLQTSNPTISSFQCTQSLSHSSELSCSSRISTGSTLPSKTTKELFGIETEYCVAKASRAQVSQLGKPSSSQSNEVSWPAKLRHQVEQLDHGTVIVGKNWCNHQAIFPKGFRSRVTFHSVLDPTRICCYISEVIDAGLLGPLFRVAVEEFPEVSFTHTSPMQCWDSVRDRVNEEIKKQCRAGKSGVPALLSNDSVNGLEMFGFISPPIIEVIEALDPDHKCLDYWLSKHTPLRRLLSESLMTTTVDGTNNSSIRLLGVDIASNESERSSFHNNSCAEETKLSRLLKKAKCPEEQELIVMNKAISGRMDNRAGLQDEMKNYVDK</sequence>
<dbReference type="PROSITE" id="PS51183">
    <property type="entry name" value="JMJN"/>
    <property type="match status" value="1"/>
</dbReference>
<evidence type="ECO:0000256" key="5">
    <source>
        <dbReference type="ARBA" id="ARBA00022964"/>
    </source>
</evidence>
<dbReference type="Gene3D" id="3.30.160.360">
    <property type="match status" value="1"/>
</dbReference>
<evidence type="ECO:0000256" key="10">
    <source>
        <dbReference type="ARBA" id="ARBA00023242"/>
    </source>
</evidence>
<dbReference type="InterPro" id="IPR004198">
    <property type="entry name" value="Znf_C5HC2"/>
</dbReference>
<comment type="cofactor">
    <cofactor evidence="1">
        <name>Fe(2+)</name>
        <dbReference type="ChEBI" id="CHEBI:29033"/>
    </cofactor>
</comment>
<dbReference type="Pfam" id="PF02928">
    <property type="entry name" value="zf-C5HC2"/>
    <property type="match status" value="1"/>
</dbReference>
<dbReference type="SMART" id="SM00542">
    <property type="entry name" value="FYRC"/>
    <property type="match status" value="1"/>
</dbReference>
<dbReference type="AlphaFoldDB" id="R7W5T9"/>
<evidence type="ECO:0000256" key="8">
    <source>
        <dbReference type="ARBA" id="ARBA00023015"/>
    </source>
</evidence>
<dbReference type="EnsemblPlants" id="EMT12960">
    <property type="protein sequence ID" value="EMT12960"/>
    <property type="gene ID" value="F775_20678"/>
</dbReference>
<evidence type="ECO:0000259" key="12">
    <source>
        <dbReference type="PROSITE" id="PS51183"/>
    </source>
</evidence>
<dbReference type="GO" id="GO:0034647">
    <property type="term" value="F:histone H3K4me/H3K4me2/H3K4me3 demethylase activity"/>
    <property type="evidence" value="ECO:0007669"/>
    <property type="project" value="TreeGrafter"/>
</dbReference>
<dbReference type="PROSITE" id="PS51184">
    <property type="entry name" value="JMJC"/>
    <property type="match status" value="1"/>
</dbReference>
<evidence type="ECO:0000256" key="6">
    <source>
        <dbReference type="ARBA" id="ARBA00023002"/>
    </source>
</evidence>
<evidence type="ECO:0000256" key="11">
    <source>
        <dbReference type="SAM" id="MobiDB-lite"/>
    </source>
</evidence>
<dbReference type="Gene3D" id="2.60.120.650">
    <property type="entry name" value="Cupin"/>
    <property type="match status" value="1"/>
</dbReference>
<dbReference type="Pfam" id="PF02375">
    <property type="entry name" value="JmjN"/>
    <property type="match status" value="1"/>
</dbReference>
<evidence type="ECO:0000256" key="4">
    <source>
        <dbReference type="ARBA" id="ARBA00022853"/>
    </source>
</evidence>
<proteinExistence type="predicted"/>
<feature type="compositionally biased region" description="Basic residues" evidence="11">
    <location>
        <begin position="137"/>
        <end position="147"/>
    </location>
</feature>
<feature type="compositionally biased region" description="Basic and acidic residues" evidence="11">
    <location>
        <begin position="123"/>
        <end position="134"/>
    </location>
</feature>
<protein>
    <submittedName>
        <fullName evidence="14">Lysine-specific demethylase 5A</fullName>
    </submittedName>
</protein>
<evidence type="ECO:0000259" key="13">
    <source>
        <dbReference type="PROSITE" id="PS51184"/>
    </source>
</evidence>
<evidence type="ECO:0000256" key="7">
    <source>
        <dbReference type="ARBA" id="ARBA00023004"/>
    </source>
</evidence>
<dbReference type="SUPFAM" id="SSF51197">
    <property type="entry name" value="Clavaminate synthase-like"/>
    <property type="match status" value="2"/>
</dbReference>
<keyword evidence="8" id="KW-0805">Transcription regulation</keyword>
<dbReference type="InterPro" id="IPR003888">
    <property type="entry name" value="FYrich_N"/>
</dbReference>
<keyword evidence="3" id="KW-0479">Metal-binding</keyword>
<keyword evidence="9" id="KW-0804">Transcription</keyword>
<dbReference type="InterPro" id="IPR003347">
    <property type="entry name" value="JmjC_dom"/>
</dbReference>
<dbReference type="GO" id="GO:0045814">
    <property type="term" value="P:negative regulation of gene expression, epigenetic"/>
    <property type="evidence" value="ECO:0007669"/>
    <property type="project" value="UniProtKB-ARBA"/>
</dbReference>
<evidence type="ECO:0000256" key="3">
    <source>
        <dbReference type="ARBA" id="ARBA00022723"/>
    </source>
</evidence>
<dbReference type="PANTHER" id="PTHR10694:SF140">
    <property type="entry name" value="OS05G0302300 PROTEIN"/>
    <property type="match status" value="1"/>
</dbReference>
<dbReference type="PROSITE" id="PS51542">
    <property type="entry name" value="FYRN"/>
    <property type="match status" value="1"/>
</dbReference>
<dbReference type="GO" id="GO:0000785">
    <property type="term" value="C:chromatin"/>
    <property type="evidence" value="ECO:0007669"/>
    <property type="project" value="TreeGrafter"/>
</dbReference>
<dbReference type="PROSITE" id="PS51543">
    <property type="entry name" value="FYRC"/>
    <property type="match status" value="1"/>
</dbReference>
<organism evidence="14">
    <name type="scientific">Aegilops tauschii</name>
    <name type="common">Tausch's goatgrass</name>
    <name type="synonym">Aegilops squarrosa</name>
    <dbReference type="NCBI Taxonomy" id="37682"/>
    <lineage>
        <taxon>Eukaryota</taxon>
        <taxon>Viridiplantae</taxon>
        <taxon>Streptophyta</taxon>
        <taxon>Embryophyta</taxon>
        <taxon>Tracheophyta</taxon>
        <taxon>Spermatophyta</taxon>
        <taxon>Magnoliopsida</taxon>
        <taxon>Liliopsida</taxon>
        <taxon>Poales</taxon>
        <taxon>Poaceae</taxon>
        <taxon>BOP clade</taxon>
        <taxon>Pooideae</taxon>
        <taxon>Triticodae</taxon>
        <taxon>Triticeae</taxon>
        <taxon>Triticinae</taxon>
        <taxon>Aegilops</taxon>
    </lineage>
</organism>